<feature type="region of interest" description="Disordered" evidence="1">
    <location>
        <begin position="1"/>
        <end position="20"/>
    </location>
</feature>
<gene>
    <name evidence="2" type="ORF">PVAP13_9NG171100</name>
</gene>
<keyword evidence="3" id="KW-1185">Reference proteome</keyword>
<name>A0A8T0MIQ0_PANVG</name>
<sequence length="111" mass="12123">MPRTLSSRDGDAASPIPNAMMRSRNPSLVLAGARVGRSIVTGGSRLRRCGVAARDAGGPESRAPSRCSTDCAGTRYTRSAELVDYLYCEYQKAEEYKREEHNIVVQRATTN</sequence>
<accession>A0A8T0MIQ0</accession>
<evidence type="ECO:0000256" key="1">
    <source>
        <dbReference type="SAM" id="MobiDB-lite"/>
    </source>
</evidence>
<reference evidence="2" key="1">
    <citation type="submission" date="2020-05" db="EMBL/GenBank/DDBJ databases">
        <title>WGS assembly of Panicum virgatum.</title>
        <authorList>
            <person name="Lovell J.T."/>
            <person name="Jenkins J."/>
            <person name="Shu S."/>
            <person name="Juenger T.E."/>
            <person name="Schmutz J."/>
        </authorList>
    </citation>
    <scope>NUCLEOTIDE SEQUENCE</scope>
    <source>
        <strain evidence="2">AP13</strain>
    </source>
</reference>
<feature type="compositionally biased region" description="Basic and acidic residues" evidence="1">
    <location>
        <begin position="1"/>
        <end position="11"/>
    </location>
</feature>
<evidence type="ECO:0000313" key="2">
    <source>
        <dbReference type="EMBL" id="KAG2536203.1"/>
    </source>
</evidence>
<organism evidence="2 3">
    <name type="scientific">Panicum virgatum</name>
    <name type="common">Blackwell switchgrass</name>
    <dbReference type="NCBI Taxonomy" id="38727"/>
    <lineage>
        <taxon>Eukaryota</taxon>
        <taxon>Viridiplantae</taxon>
        <taxon>Streptophyta</taxon>
        <taxon>Embryophyta</taxon>
        <taxon>Tracheophyta</taxon>
        <taxon>Spermatophyta</taxon>
        <taxon>Magnoliopsida</taxon>
        <taxon>Liliopsida</taxon>
        <taxon>Poales</taxon>
        <taxon>Poaceae</taxon>
        <taxon>PACMAD clade</taxon>
        <taxon>Panicoideae</taxon>
        <taxon>Panicodae</taxon>
        <taxon>Paniceae</taxon>
        <taxon>Panicinae</taxon>
        <taxon>Panicum</taxon>
        <taxon>Panicum sect. Hiantes</taxon>
    </lineage>
</organism>
<dbReference type="EMBL" id="CM029054">
    <property type="protein sequence ID" value="KAG2536203.1"/>
    <property type="molecule type" value="Genomic_DNA"/>
</dbReference>
<evidence type="ECO:0000313" key="3">
    <source>
        <dbReference type="Proteomes" id="UP000823388"/>
    </source>
</evidence>
<dbReference type="Proteomes" id="UP000823388">
    <property type="component" value="Chromosome 9N"/>
</dbReference>
<proteinExistence type="predicted"/>
<protein>
    <submittedName>
        <fullName evidence="2">Uncharacterized protein</fullName>
    </submittedName>
</protein>
<comment type="caution">
    <text evidence="2">The sequence shown here is derived from an EMBL/GenBank/DDBJ whole genome shotgun (WGS) entry which is preliminary data.</text>
</comment>
<dbReference type="AlphaFoldDB" id="A0A8T0MIQ0"/>